<proteinExistence type="predicted"/>
<evidence type="ECO:0000256" key="1">
    <source>
        <dbReference type="SAM" id="Phobius"/>
    </source>
</evidence>
<feature type="transmembrane region" description="Helical" evidence="1">
    <location>
        <begin position="27"/>
        <end position="54"/>
    </location>
</feature>
<dbReference type="Proteomes" id="UP000887569">
    <property type="component" value="Unplaced"/>
</dbReference>
<dbReference type="WBParaSite" id="PgR037_g016_t02">
    <property type="protein sequence ID" value="PgR037_g016_t02"/>
    <property type="gene ID" value="PgR037_g016"/>
</dbReference>
<keyword evidence="1" id="KW-0812">Transmembrane</keyword>
<dbReference type="AlphaFoldDB" id="A0A915BES6"/>
<protein>
    <submittedName>
        <fullName evidence="3">Ovule protein</fullName>
    </submittedName>
</protein>
<evidence type="ECO:0000313" key="3">
    <source>
        <dbReference type="WBParaSite" id="PgR037_g016_t02"/>
    </source>
</evidence>
<accession>A0A915BES6</accession>
<keyword evidence="1" id="KW-0472">Membrane</keyword>
<evidence type="ECO:0000313" key="2">
    <source>
        <dbReference type="Proteomes" id="UP000887569"/>
    </source>
</evidence>
<keyword evidence="1" id="KW-1133">Transmembrane helix</keyword>
<sequence length="67" mass="7857">CEGKNASNYCLYCSYNDEDMSVMWTKVVRFLVCFSFFLFLYYGNLGSLVGSILYRRVVLMHFLMGKL</sequence>
<keyword evidence="2" id="KW-1185">Reference proteome</keyword>
<name>A0A915BES6_PARUN</name>
<reference evidence="3" key="1">
    <citation type="submission" date="2022-11" db="UniProtKB">
        <authorList>
            <consortium name="WormBaseParasite"/>
        </authorList>
    </citation>
    <scope>IDENTIFICATION</scope>
</reference>
<organism evidence="2 3">
    <name type="scientific">Parascaris univalens</name>
    <name type="common">Nematode worm</name>
    <dbReference type="NCBI Taxonomy" id="6257"/>
    <lineage>
        <taxon>Eukaryota</taxon>
        <taxon>Metazoa</taxon>
        <taxon>Ecdysozoa</taxon>
        <taxon>Nematoda</taxon>
        <taxon>Chromadorea</taxon>
        <taxon>Rhabditida</taxon>
        <taxon>Spirurina</taxon>
        <taxon>Ascaridomorpha</taxon>
        <taxon>Ascaridoidea</taxon>
        <taxon>Ascarididae</taxon>
        <taxon>Parascaris</taxon>
    </lineage>
</organism>